<dbReference type="GO" id="GO:0004386">
    <property type="term" value="F:helicase activity"/>
    <property type="evidence" value="ECO:0007669"/>
    <property type="project" value="UniProtKB-KW"/>
</dbReference>
<dbReference type="Pfam" id="PF03288">
    <property type="entry name" value="Pox_D5"/>
    <property type="match status" value="1"/>
</dbReference>
<keyword evidence="3" id="KW-0347">Helicase</keyword>
<evidence type="ECO:0000256" key="3">
    <source>
        <dbReference type="ARBA" id="ARBA00022806"/>
    </source>
</evidence>
<keyword evidence="7" id="KW-1185">Reference proteome</keyword>
<keyword evidence="2" id="KW-0378">Hydrolase</keyword>
<proteinExistence type="predicted"/>
<dbReference type="PANTHER" id="PTHR35372">
    <property type="entry name" value="ATP BINDING PROTEIN-RELATED"/>
    <property type="match status" value="1"/>
</dbReference>
<dbReference type="InterPro" id="IPR004968">
    <property type="entry name" value="DNA_primase/NTPase_C"/>
</dbReference>
<dbReference type="SMART" id="SM00885">
    <property type="entry name" value="D5_N"/>
    <property type="match status" value="1"/>
</dbReference>
<evidence type="ECO:0000259" key="5">
    <source>
        <dbReference type="PROSITE" id="PS51206"/>
    </source>
</evidence>
<dbReference type="InterPro" id="IPR051620">
    <property type="entry name" value="ORF904-like_C"/>
</dbReference>
<dbReference type="KEGG" id="xap:XA3_19930"/>
<dbReference type="PROSITE" id="PS51206">
    <property type="entry name" value="SF3_HELICASE_1"/>
    <property type="match status" value="1"/>
</dbReference>
<evidence type="ECO:0000256" key="1">
    <source>
        <dbReference type="ARBA" id="ARBA00022741"/>
    </source>
</evidence>
<evidence type="ECO:0000256" key="4">
    <source>
        <dbReference type="ARBA" id="ARBA00022840"/>
    </source>
</evidence>
<organism evidence="6 7">
    <name type="scientific">Xylocopilactobacillus apicola</name>
    <dbReference type="NCBI Taxonomy" id="2932184"/>
    <lineage>
        <taxon>Bacteria</taxon>
        <taxon>Bacillati</taxon>
        <taxon>Bacillota</taxon>
        <taxon>Bacilli</taxon>
        <taxon>Lactobacillales</taxon>
        <taxon>Lactobacillaceae</taxon>
        <taxon>Xylocopilactobacillus</taxon>
    </lineage>
</organism>
<sequence length="798" mass="91722">MERITNISPNPEIIIATAKRKTQKIWNNKKLTWEDFLKRLANPVTTPETMEEWQTMDKQQQDKIKDVGGFVGGELKDGIRRKGSVQNRTIITLDVDYPSENINLFEDALNKWDFAFAGYSTHKYTPENPRIRLVIPLERPVSPEQYLTVSKSVAETLGLDYFDKTTYQPERLMFWPSHSKDAPYYFNYHQGSLLDPDQIPTVNNGQKNGSNFPELPNTIKKYKREAKLAGDPLKKPGEIGAFNRVYSIQEAIKKFLPDVYAPTDQEDHYTYINGSTTGGLVLYNGVFAYSHHNSDPTCNKLTNAFDLVRVHKFGNLDTDTRDNTPITEFPSYKKMCEFVLNDQLVYKEWKSSITNNDFAPLSSTDQVNEFRWLSRNTNTGNPTVNTYLLAQQLVIDYHLHYSTGTFLRYDPTTGIWQKDAEGFLSSLLTTKYLKNLSKTNINRETIRVVKDILRQGSPDEFNDSDPMRIVLQNGVYNLKTNEFSPKFDPDLQVSVNYPVEYNPSSKAPYFEGFVTEILGEEYLPLIYEWIGYLFYRGYPVQKILFVYGVGGAGKTTLINVIRNVIGEKASSSVSLEALVLNRFATAGLYQKTANFDSDARAQFLEDGSVLKKLTGEDSVFADVKFGDQFQFRNYAKLTLSMNQLPSMRDYSGGLERRAMILRINKKVAPETKEKYPYSEMLKESSGIFNKAMEGLRRLLDNGYFSETESMRTEVKKWVNGNDQVGRFVSDAIVKDENHFISVKDMYKAYKDYSEENGERAIGKYKFGQRLEDMGLVKVKTQENGIRYWKWQDVNFINQ</sequence>
<dbReference type="InterPro" id="IPR014015">
    <property type="entry name" value="Helicase_SF3_DNA-vir"/>
</dbReference>
<dbReference type="InterPro" id="IPR006500">
    <property type="entry name" value="Helicase_put_C_phage/plasmid"/>
</dbReference>
<dbReference type="Proteomes" id="UP001321861">
    <property type="component" value="Chromosome"/>
</dbReference>
<dbReference type="AlphaFoldDB" id="A0AAU9DF56"/>
<accession>A0AAU9DF56</accession>
<evidence type="ECO:0000313" key="7">
    <source>
        <dbReference type="Proteomes" id="UP001321861"/>
    </source>
</evidence>
<dbReference type="Gene3D" id="3.40.50.300">
    <property type="entry name" value="P-loop containing nucleotide triphosphate hydrolases"/>
    <property type="match status" value="1"/>
</dbReference>
<evidence type="ECO:0000313" key="6">
    <source>
        <dbReference type="EMBL" id="BDR59552.1"/>
    </source>
</evidence>
<evidence type="ECO:0000256" key="2">
    <source>
        <dbReference type="ARBA" id="ARBA00022801"/>
    </source>
</evidence>
<keyword evidence="4" id="KW-0067">ATP-binding</keyword>
<dbReference type="PANTHER" id="PTHR35372:SF2">
    <property type="entry name" value="SF3 HELICASE DOMAIN-CONTAINING PROTEIN"/>
    <property type="match status" value="1"/>
</dbReference>
<dbReference type="InterPro" id="IPR027417">
    <property type="entry name" value="P-loop_NTPase"/>
</dbReference>
<keyword evidence="1" id="KW-0547">Nucleotide-binding</keyword>
<dbReference type="Pfam" id="PF08706">
    <property type="entry name" value="D5_N"/>
    <property type="match status" value="1"/>
</dbReference>
<dbReference type="NCBIfam" id="TIGR01613">
    <property type="entry name" value="primase_Cterm"/>
    <property type="match status" value="1"/>
</dbReference>
<dbReference type="GO" id="GO:0005524">
    <property type="term" value="F:ATP binding"/>
    <property type="evidence" value="ECO:0007669"/>
    <property type="project" value="UniProtKB-KW"/>
</dbReference>
<dbReference type="EMBL" id="AP026802">
    <property type="protein sequence ID" value="BDR59552.1"/>
    <property type="molecule type" value="Genomic_DNA"/>
</dbReference>
<protein>
    <recommendedName>
        <fullName evidence="5">SF3 helicase domain-containing protein</fullName>
    </recommendedName>
</protein>
<dbReference type="GO" id="GO:0016787">
    <property type="term" value="F:hydrolase activity"/>
    <property type="evidence" value="ECO:0007669"/>
    <property type="project" value="UniProtKB-KW"/>
</dbReference>
<dbReference type="InterPro" id="IPR014818">
    <property type="entry name" value="Phage/plasmid_primase_P4_C"/>
</dbReference>
<reference evidence="6 7" key="1">
    <citation type="journal article" date="2023" name="Microbiol. Spectr.">
        <title>Symbiosis of Carpenter Bees with Uncharacterized Lactic Acid Bacteria Showing NAD Auxotrophy.</title>
        <authorList>
            <person name="Kawasaki S."/>
            <person name="Ozawa K."/>
            <person name="Mori T."/>
            <person name="Yamamoto A."/>
            <person name="Ito M."/>
            <person name="Ohkuma M."/>
            <person name="Sakamoto M."/>
            <person name="Matsutani M."/>
        </authorList>
    </citation>
    <scope>NUCLEOTIDE SEQUENCE [LARGE SCALE GENOMIC DNA]</scope>
    <source>
        <strain evidence="6 7">XA3</strain>
    </source>
</reference>
<gene>
    <name evidence="6" type="ORF">XA3_19930</name>
</gene>
<dbReference type="InterPro" id="IPR045455">
    <property type="entry name" value="NrS-1_pol-like_helicase"/>
</dbReference>
<feature type="domain" description="SF3 helicase" evidence="5">
    <location>
        <begin position="521"/>
        <end position="676"/>
    </location>
</feature>
<name>A0AAU9DF56_9LACO</name>
<dbReference type="SUPFAM" id="SSF52540">
    <property type="entry name" value="P-loop containing nucleoside triphosphate hydrolases"/>
    <property type="match status" value="1"/>
</dbReference>
<dbReference type="Pfam" id="PF19263">
    <property type="entry name" value="DUF5906"/>
    <property type="match status" value="1"/>
</dbReference>